<name>A0A432MPI2_9BACT</name>
<evidence type="ECO:0000313" key="3">
    <source>
        <dbReference type="EMBL" id="RUL89361.1"/>
    </source>
</evidence>
<proteinExistence type="predicted"/>
<dbReference type="AlphaFoldDB" id="A0A432MPI2"/>
<reference evidence="3 4" key="2">
    <citation type="submission" date="2019-01" db="EMBL/GenBank/DDBJ databases">
        <title>Tautonia sociabilis, a novel thermotolerant planctomycete of Isosphaeraceae family, isolated from a 4000 m deep subterranean habitat.</title>
        <authorList>
            <person name="Kovaleva O.L."/>
            <person name="Elcheninov A.G."/>
            <person name="Van Heerden E."/>
            <person name="Toshchakov S.V."/>
            <person name="Novikov A."/>
            <person name="Bonch-Osmolovskaya E.A."/>
            <person name="Kublanov I.V."/>
        </authorList>
    </citation>
    <scope>NUCLEOTIDE SEQUENCE [LARGE SCALE GENOMIC DNA]</scope>
    <source>
        <strain evidence="3 4">GM2012</strain>
    </source>
</reference>
<keyword evidence="2" id="KW-0812">Transmembrane</keyword>
<protein>
    <submittedName>
        <fullName evidence="3">Uncharacterized protein</fullName>
    </submittedName>
</protein>
<evidence type="ECO:0000256" key="1">
    <source>
        <dbReference type="SAM" id="MobiDB-lite"/>
    </source>
</evidence>
<dbReference type="Proteomes" id="UP000280296">
    <property type="component" value="Unassembled WGS sequence"/>
</dbReference>
<evidence type="ECO:0000256" key="2">
    <source>
        <dbReference type="SAM" id="Phobius"/>
    </source>
</evidence>
<dbReference type="EMBL" id="RYZH01000003">
    <property type="protein sequence ID" value="RUL89361.1"/>
    <property type="molecule type" value="Genomic_DNA"/>
</dbReference>
<keyword evidence="2" id="KW-0472">Membrane</keyword>
<sequence>MPLDEPDGDRKPTLRLHLSAAGPEVSPRGVSGSRFVLGAVLVLLGCWGAISLAFDAWRAGVRERIAYGMDQVVPVLRPMADVSPPGLDPPGWREAVDASEEMLREVVGTGRLDRSRLDALRLDLSRRVDRAARSPESAPTILASIWDEMARITLLRPETKRPGILPPPRRIARPPANPSDRVP</sequence>
<feature type="region of interest" description="Disordered" evidence="1">
    <location>
        <begin position="158"/>
        <end position="183"/>
    </location>
</feature>
<keyword evidence="2" id="KW-1133">Transmembrane helix</keyword>
<dbReference type="RefSeq" id="WP_126723797.1">
    <property type="nucleotide sequence ID" value="NZ_RYZH01000003.1"/>
</dbReference>
<accession>A0A432MPI2</accession>
<feature type="transmembrane region" description="Helical" evidence="2">
    <location>
        <begin position="35"/>
        <end position="54"/>
    </location>
</feature>
<dbReference type="OrthoDB" id="10010026at2"/>
<keyword evidence="4" id="KW-1185">Reference proteome</keyword>
<reference evidence="3 4" key="1">
    <citation type="submission" date="2018-12" db="EMBL/GenBank/DDBJ databases">
        <authorList>
            <person name="Toschakov S.V."/>
        </authorList>
    </citation>
    <scope>NUCLEOTIDE SEQUENCE [LARGE SCALE GENOMIC DNA]</scope>
    <source>
        <strain evidence="3 4">GM2012</strain>
    </source>
</reference>
<gene>
    <name evidence="3" type="ORF">TsocGM_02835</name>
</gene>
<comment type="caution">
    <text evidence="3">The sequence shown here is derived from an EMBL/GenBank/DDBJ whole genome shotgun (WGS) entry which is preliminary data.</text>
</comment>
<evidence type="ECO:0000313" key="4">
    <source>
        <dbReference type="Proteomes" id="UP000280296"/>
    </source>
</evidence>
<organism evidence="3 4">
    <name type="scientific">Tautonia sociabilis</name>
    <dbReference type="NCBI Taxonomy" id="2080755"/>
    <lineage>
        <taxon>Bacteria</taxon>
        <taxon>Pseudomonadati</taxon>
        <taxon>Planctomycetota</taxon>
        <taxon>Planctomycetia</taxon>
        <taxon>Isosphaerales</taxon>
        <taxon>Isosphaeraceae</taxon>
        <taxon>Tautonia</taxon>
    </lineage>
</organism>